<sequence>MDSATFAIFFSIITSIFLQSTKADSSGGWTIVYLCWFASLVLSIASAANNFLGAVIHQSPTILCRPNTAGRRFVKIWLSYFPTILLAISALLFLAGLCSFTFSSSNAGARQGQAIEITTTSLTGIAVTALFVISTLAFKSFV</sequence>
<accession>A0A0H2S786</accession>
<evidence type="ECO:0000256" key="2">
    <source>
        <dbReference type="SAM" id="SignalP"/>
    </source>
</evidence>
<evidence type="ECO:0000313" key="4">
    <source>
        <dbReference type="Proteomes" id="UP000053477"/>
    </source>
</evidence>
<gene>
    <name evidence="3" type="ORF">SCHPADRAFT_934961</name>
</gene>
<evidence type="ECO:0000313" key="3">
    <source>
        <dbReference type="EMBL" id="KLO19829.1"/>
    </source>
</evidence>
<keyword evidence="1" id="KW-1133">Transmembrane helix</keyword>
<dbReference type="STRING" id="27342.A0A0H2S786"/>
<evidence type="ECO:0000256" key="1">
    <source>
        <dbReference type="SAM" id="Phobius"/>
    </source>
</evidence>
<keyword evidence="2" id="KW-0732">Signal</keyword>
<proteinExistence type="predicted"/>
<keyword evidence="1" id="KW-0472">Membrane</keyword>
<feature type="chain" id="PRO_5005202444" evidence="2">
    <location>
        <begin position="24"/>
        <end position="142"/>
    </location>
</feature>
<dbReference type="InParanoid" id="A0A0H2S786"/>
<dbReference type="OrthoDB" id="972532at2759"/>
<reference evidence="3 4" key="1">
    <citation type="submission" date="2015-04" db="EMBL/GenBank/DDBJ databases">
        <title>Complete genome sequence of Schizopora paradoxa KUC8140, a cosmopolitan wood degrader in East Asia.</title>
        <authorList>
            <consortium name="DOE Joint Genome Institute"/>
            <person name="Min B."/>
            <person name="Park H."/>
            <person name="Jang Y."/>
            <person name="Kim J.-J."/>
            <person name="Kim K.H."/>
            <person name="Pangilinan J."/>
            <person name="Lipzen A."/>
            <person name="Riley R."/>
            <person name="Grigoriev I.V."/>
            <person name="Spatafora J.W."/>
            <person name="Choi I.-G."/>
        </authorList>
    </citation>
    <scope>NUCLEOTIDE SEQUENCE [LARGE SCALE GENOMIC DNA]</scope>
    <source>
        <strain evidence="3 4">KUC8140</strain>
    </source>
</reference>
<feature type="transmembrane region" description="Helical" evidence="1">
    <location>
        <begin position="77"/>
        <end position="102"/>
    </location>
</feature>
<feature type="transmembrane region" description="Helical" evidence="1">
    <location>
        <begin position="33"/>
        <end position="56"/>
    </location>
</feature>
<feature type="signal peptide" evidence="2">
    <location>
        <begin position="1"/>
        <end position="23"/>
    </location>
</feature>
<name>A0A0H2S786_9AGAM</name>
<dbReference type="AlphaFoldDB" id="A0A0H2S786"/>
<dbReference type="EMBL" id="KQ085884">
    <property type="protein sequence ID" value="KLO19829.1"/>
    <property type="molecule type" value="Genomic_DNA"/>
</dbReference>
<dbReference type="Proteomes" id="UP000053477">
    <property type="component" value="Unassembled WGS sequence"/>
</dbReference>
<keyword evidence="4" id="KW-1185">Reference proteome</keyword>
<keyword evidence="1" id="KW-0812">Transmembrane</keyword>
<protein>
    <submittedName>
        <fullName evidence="3">Uncharacterized protein</fullName>
    </submittedName>
</protein>
<feature type="transmembrane region" description="Helical" evidence="1">
    <location>
        <begin position="114"/>
        <end position="138"/>
    </location>
</feature>
<organism evidence="3 4">
    <name type="scientific">Schizopora paradoxa</name>
    <dbReference type="NCBI Taxonomy" id="27342"/>
    <lineage>
        <taxon>Eukaryota</taxon>
        <taxon>Fungi</taxon>
        <taxon>Dikarya</taxon>
        <taxon>Basidiomycota</taxon>
        <taxon>Agaricomycotina</taxon>
        <taxon>Agaricomycetes</taxon>
        <taxon>Hymenochaetales</taxon>
        <taxon>Schizoporaceae</taxon>
        <taxon>Schizopora</taxon>
    </lineage>
</organism>